<dbReference type="InterPro" id="IPR036390">
    <property type="entry name" value="WH_DNA-bd_sf"/>
</dbReference>
<evidence type="ECO:0000259" key="4">
    <source>
        <dbReference type="PROSITE" id="PS50987"/>
    </source>
</evidence>
<dbReference type="AlphaFoldDB" id="A0AAI8DHW4"/>
<organism evidence="5 6">
    <name type="scientific">Mammaliicoccus sciuri</name>
    <name type="common">Staphylococcus sciuri</name>
    <dbReference type="NCBI Taxonomy" id="1296"/>
    <lineage>
        <taxon>Bacteria</taxon>
        <taxon>Bacillati</taxon>
        <taxon>Bacillota</taxon>
        <taxon>Bacilli</taxon>
        <taxon>Bacillales</taxon>
        <taxon>Staphylococcaceae</taxon>
        <taxon>Mammaliicoccus</taxon>
    </lineage>
</organism>
<keyword evidence="3" id="KW-0804">Transcription</keyword>
<dbReference type="NCBIfam" id="NF033788">
    <property type="entry name" value="HTH_metalloreg"/>
    <property type="match status" value="1"/>
</dbReference>
<dbReference type="KEGG" id="sscu:CEP64_12820"/>
<evidence type="ECO:0000256" key="1">
    <source>
        <dbReference type="ARBA" id="ARBA00023015"/>
    </source>
</evidence>
<evidence type="ECO:0000313" key="6">
    <source>
        <dbReference type="Proteomes" id="UP000197058"/>
    </source>
</evidence>
<dbReference type="SMART" id="SM00418">
    <property type="entry name" value="HTH_ARSR"/>
    <property type="match status" value="1"/>
</dbReference>
<feature type="domain" description="HTH arsR-type" evidence="4">
    <location>
        <begin position="1"/>
        <end position="93"/>
    </location>
</feature>
<evidence type="ECO:0000256" key="3">
    <source>
        <dbReference type="ARBA" id="ARBA00023163"/>
    </source>
</evidence>
<dbReference type="SUPFAM" id="SSF46785">
    <property type="entry name" value="Winged helix' DNA-binding domain"/>
    <property type="match status" value="1"/>
</dbReference>
<accession>A0AAI8DHW4</accession>
<proteinExistence type="predicted"/>
<reference evidence="6" key="1">
    <citation type="submission" date="2017-06" db="EMBL/GenBank/DDBJ databases">
        <title>FDA dAtabase for Regulatory Grade micrObial Sequences (FDA-ARGOS): Supporting development and validation of Infectious Disease Dx tests.</title>
        <authorList>
            <person name="Campos J."/>
            <person name="Goldberg B."/>
            <person name="Tallon L."/>
            <person name="Sadzewicz L."/>
            <person name="Sengamalay N."/>
            <person name="Ott S."/>
            <person name="Godinez A."/>
            <person name="Nagaraj S."/>
            <person name="Vavikolanu K."/>
            <person name="Vyas G."/>
            <person name="Nadendla S."/>
            <person name="Aluvathingal J."/>
            <person name="Geyer C."/>
            <person name="Nandy P."/>
            <person name="Hobson J."/>
            <person name="Sichtig H."/>
        </authorList>
    </citation>
    <scope>NUCLEOTIDE SEQUENCE [LARGE SCALE GENOMIC DNA]</scope>
    <source>
        <strain evidence="6">FDAARGOS_285</strain>
    </source>
</reference>
<protein>
    <submittedName>
        <fullName evidence="5">ArsR family transcriptional regulator</fullName>
    </submittedName>
</protein>
<dbReference type="PRINTS" id="PR00778">
    <property type="entry name" value="HTHARSR"/>
</dbReference>
<dbReference type="GO" id="GO:0003700">
    <property type="term" value="F:DNA-binding transcription factor activity"/>
    <property type="evidence" value="ECO:0007669"/>
    <property type="project" value="InterPro"/>
</dbReference>
<dbReference type="RefSeq" id="WP_058590973.1">
    <property type="nucleotide sequence ID" value="NZ_CP022046.2"/>
</dbReference>
<dbReference type="PROSITE" id="PS50987">
    <property type="entry name" value="HTH_ARSR_2"/>
    <property type="match status" value="1"/>
</dbReference>
<evidence type="ECO:0000256" key="2">
    <source>
        <dbReference type="ARBA" id="ARBA00023125"/>
    </source>
</evidence>
<dbReference type="InterPro" id="IPR036388">
    <property type="entry name" value="WH-like_DNA-bd_sf"/>
</dbReference>
<dbReference type="InterPro" id="IPR051081">
    <property type="entry name" value="HTH_MetalResp_TranReg"/>
</dbReference>
<dbReference type="CDD" id="cd00090">
    <property type="entry name" value="HTH_ARSR"/>
    <property type="match status" value="1"/>
</dbReference>
<dbReference type="Proteomes" id="UP000197058">
    <property type="component" value="Chromosome"/>
</dbReference>
<dbReference type="Pfam" id="PF01022">
    <property type="entry name" value="HTH_5"/>
    <property type="match status" value="1"/>
</dbReference>
<keyword evidence="2" id="KW-0238">DNA-binding</keyword>
<dbReference type="PANTHER" id="PTHR33154:SF33">
    <property type="entry name" value="TRANSCRIPTIONAL REPRESSOR SDPR"/>
    <property type="match status" value="1"/>
</dbReference>
<dbReference type="EMBL" id="CP022046">
    <property type="protein sequence ID" value="ASE35430.1"/>
    <property type="molecule type" value="Genomic_DNA"/>
</dbReference>
<dbReference type="InterPro" id="IPR011991">
    <property type="entry name" value="ArsR-like_HTH"/>
</dbReference>
<name>A0AAI8DHW4_MAMSC</name>
<dbReference type="PANTHER" id="PTHR33154">
    <property type="entry name" value="TRANSCRIPTIONAL REGULATOR, ARSR FAMILY"/>
    <property type="match status" value="1"/>
</dbReference>
<sequence>MNDIELKAHFIHGLSNKTRLTILELLKLKEMTVNEIVEKSKISQSSISQHLACLKGCGLVISRQEGKFVYYQIKNDQILALLQLIDSVVEDTEEDIACCQHHTI</sequence>
<gene>
    <name evidence="5" type="ORF">CEP64_12820</name>
</gene>
<keyword evidence="1" id="KW-0805">Transcription regulation</keyword>
<evidence type="ECO:0000313" key="5">
    <source>
        <dbReference type="EMBL" id="ASE35430.1"/>
    </source>
</evidence>
<dbReference type="InterPro" id="IPR001845">
    <property type="entry name" value="HTH_ArsR_DNA-bd_dom"/>
</dbReference>
<dbReference type="Gene3D" id="1.10.10.10">
    <property type="entry name" value="Winged helix-like DNA-binding domain superfamily/Winged helix DNA-binding domain"/>
    <property type="match status" value="1"/>
</dbReference>
<dbReference type="GO" id="GO:0003677">
    <property type="term" value="F:DNA binding"/>
    <property type="evidence" value="ECO:0007669"/>
    <property type="project" value="UniProtKB-KW"/>
</dbReference>